<dbReference type="CDD" id="cd00143">
    <property type="entry name" value="PP2Cc"/>
    <property type="match status" value="1"/>
</dbReference>
<reference evidence="2" key="1">
    <citation type="submission" date="2020-03" db="EMBL/GenBank/DDBJ databases">
        <title>FDA dAtabase for Regulatory Grade micrObial Sequences (FDA-ARGOS): Supporting development and validation of Infectious Disease Dx tests.</title>
        <authorList>
            <person name="Campos J."/>
            <person name="Goldberg B."/>
            <person name="Tallon L."/>
            <person name="Sadzewicz L."/>
            <person name="Vavikolanu K."/>
            <person name="Mehta A."/>
            <person name="Aluvathingal J."/>
            <person name="Nadendla S."/>
            <person name="Nandy P."/>
            <person name="Geyer C."/>
            <person name="Yan Y."/>
            <person name="Sichtig H."/>
        </authorList>
    </citation>
    <scope>NUCLEOTIDE SEQUENCE [LARGE SCALE GENOMIC DNA]</scope>
    <source>
        <strain evidence="2">FDAARGOS_652</strain>
    </source>
</reference>
<dbReference type="SUPFAM" id="SSF81606">
    <property type="entry name" value="PP2C-like"/>
    <property type="match status" value="1"/>
</dbReference>
<dbReference type="OrthoDB" id="416093at2759"/>
<dbReference type="SMART" id="SM00332">
    <property type="entry name" value="PP2Cc"/>
    <property type="match status" value="1"/>
</dbReference>
<evidence type="ECO:0000259" key="1">
    <source>
        <dbReference type="PROSITE" id="PS51746"/>
    </source>
</evidence>
<dbReference type="PANTHER" id="PTHR13832">
    <property type="entry name" value="PROTEIN PHOSPHATASE 2C"/>
    <property type="match status" value="1"/>
</dbReference>
<dbReference type="InterPro" id="IPR036457">
    <property type="entry name" value="PPM-type-like_dom_sf"/>
</dbReference>
<dbReference type="AlphaFoldDB" id="A0A8X7T8T3"/>
<proteinExistence type="predicted"/>
<accession>A0A8X7T8T3</accession>
<comment type="caution">
    <text evidence="2">The sequence shown here is derived from an EMBL/GenBank/DDBJ whole genome shotgun (WGS) entry which is preliminary data.</text>
</comment>
<dbReference type="InterPro" id="IPR015655">
    <property type="entry name" value="PP2C"/>
</dbReference>
<dbReference type="EMBL" id="JABWAB010000013">
    <property type="protein sequence ID" value="KAF6042961.1"/>
    <property type="molecule type" value="Genomic_DNA"/>
</dbReference>
<dbReference type="Proteomes" id="UP000590412">
    <property type="component" value="Unassembled WGS sequence"/>
</dbReference>
<dbReference type="Pfam" id="PF00481">
    <property type="entry name" value="PP2C"/>
    <property type="match status" value="2"/>
</dbReference>
<dbReference type="InterPro" id="IPR001932">
    <property type="entry name" value="PPM-type_phosphatase-like_dom"/>
</dbReference>
<sequence length="442" mass="50299">MSIAFVYGCRISKRYPSLILCRHISDSVVFTPVVRSSSIPSNTEKPKLEGKLRVKLLKSPSHLGHYTSRVNRPYNEDNYSANVLKIKDKEVFNFNIFDGHGGDQCCKYLADNLALNVECSDDLVKKKKAREDLVKKYAKNVGGYWKRWFKHREKAFEAWQASKLSIKSFKKDIEKNDIAFRVPLSFLNTDYEFFQKEQESGSTCTSAYFQTIYNNPVKSLPVVENYYFNRNTISLLTIAHVGDTRAILVDKNGLANALTVDHHPSNPLESKRLRRYAANFFMTDSFGEERFIALANTRAFGDVSYKEMGVTAEPEVTQLIVGDSKEISQMLTTDEIKKYTVGGLGGDECFLILCTDGVTNVLTDQEIADIIMTHYKRQGHVKATPQHCAKEVINFVEYVGGDDNATILVMRLNGWGNWPNIDRTGELRQQRLDDYNPRRNSG</sequence>
<name>A0A8X7T8T3_CANPA</name>
<dbReference type="PANTHER" id="PTHR13832:SF589">
    <property type="entry name" value="[PYRUVATE DEHYDROGENASE [ACETYL-TRANSFERRING]]-PHOSPHATASE 2, MITOCHONDRIAL"/>
    <property type="match status" value="1"/>
</dbReference>
<protein>
    <submittedName>
        <fullName evidence="2">Protein phosphatase 2C family protein</fullName>
    </submittedName>
</protein>
<evidence type="ECO:0000313" key="3">
    <source>
        <dbReference type="Proteomes" id="UP000590412"/>
    </source>
</evidence>
<dbReference type="GO" id="GO:0004722">
    <property type="term" value="F:protein serine/threonine phosphatase activity"/>
    <property type="evidence" value="ECO:0007669"/>
    <property type="project" value="InterPro"/>
</dbReference>
<evidence type="ECO:0000313" key="2">
    <source>
        <dbReference type="EMBL" id="KAF6042961.1"/>
    </source>
</evidence>
<feature type="domain" description="PPM-type phosphatase" evidence="1">
    <location>
        <begin position="62"/>
        <end position="412"/>
    </location>
</feature>
<dbReference type="Gene3D" id="3.60.40.10">
    <property type="entry name" value="PPM-type phosphatase domain"/>
    <property type="match status" value="1"/>
</dbReference>
<organism evidence="2 3">
    <name type="scientific">Candida parapsilosis</name>
    <name type="common">Yeast</name>
    <dbReference type="NCBI Taxonomy" id="5480"/>
    <lineage>
        <taxon>Eukaryota</taxon>
        <taxon>Fungi</taxon>
        <taxon>Dikarya</taxon>
        <taxon>Ascomycota</taxon>
        <taxon>Saccharomycotina</taxon>
        <taxon>Pichiomycetes</taxon>
        <taxon>Debaryomycetaceae</taxon>
        <taxon>Candida/Lodderomyces clade</taxon>
        <taxon>Candida</taxon>
    </lineage>
</organism>
<dbReference type="PROSITE" id="PS51746">
    <property type="entry name" value="PPM_2"/>
    <property type="match status" value="1"/>
</dbReference>
<gene>
    <name evidence="2" type="ORF">FOB60_005715</name>
</gene>